<evidence type="ECO:0000313" key="2">
    <source>
        <dbReference type="EMBL" id="GAC23139.1"/>
    </source>
</evidence>
<feature type="compositionally biased region" description="Low complexity" evidence="1">
    <location>
        <begin position="35"/>
        <end position="51"/>
    </location>
</feature>
<organism evidence="2 3">
    <name type="scientific">Paraglaciecola mesophila KMM 241</name>
    <dbReference type="NCBI Taxonomy" id="1128912"/>
    <lineage>
        <taxon>Bacteria</taxon>
        <taxon>Pseudomonadati</taxon>
        <taxon>Pseudomonadota</taxon>
        <taxon>Gammaproteobacteria</taxon>
        <taxon>Alteromonadales</taxon>
        <taxon>Alteromonadaceae</taxon>
        <taxon>Paraglaciecola</taxon>
    </lineage>
</organism>
<sequence length="51" mass="5920">MLVEVDQHFEHCFTRNAQTYTTAISDHKITDRPSKTLQTTTKQNKTPRGSR</sequence>
<dbReference type="EMBL" id="BAEP01000017">
    <property type="protein sequence ID" value="GAC23139.1"/>
    <property type="molecule type" value="Genomic_DNA"/>
</dbReference>
<feature type="compositionally biased region" description="Basic and acidic residues" evidence="1">
    <location>
        <begin position="25"/>
        <end position="34"/>
    </location>
</feature>
<feature type="region of interest" description="Disordered" evidence="1">
    <location>
        <begin position="24"/>
        <end position="51"/>
    </location>
</feature>
<evidence type="ECO:0000256" key="1">
    <source>
        <dbReference type="SAM" id="MobiDB-lite"/>
    </source>
</evidence>
<evidence type="ECO:0000313" key="3">
    <source>
        <dbReference type="Proteomes" id="UP000006263"/>
    </source>
</evidence>
<dbReference type="AlphaFoldDB" id="K6XR84"/>
<proteinExistence type="predicted"/>
<dbReference type="Proteomes" id="UP000006263">
    <property type="component" value="Unassembled WGS sequence"/>
</dbReference>
<comment type="caution">
    <text evidence="2">The sequence shown here is derived from an EMBL/GenBank/DDBJ whole genome shotgun (WGS) entry which is preliminary data.</text>
</comment>
<accession>K6XR84</accession>
<reference evidence="2 3" key="1">
    <citation type="journal article" date="2017" name="Antonie Van Leeuwenhoek">
        <title>Rhizobium rhizosphaerae sp. nov., a novel species isolated from rice rhizosphere.</title>
        <authorList>
            <person name="Zhao J.J."/>
            <person name="Zhang J."/>
            <person name="Zhang R.J."/>
            <person name="Zhang C.W."/>
            <person name="Yin H.Q."/>
            <person name="Zhang X.X."/>
        </authorList>
    </citation>
    <scope>NUCLEOTIDE SEQUENCE [LARGE SCALE GENOMIC DNA]</scope>
    <source>
        <strain evidence="2 3">KMM 241</strain>
    </source>
</reference>
<gene>
    <name evidence="2" type="ORF">GMES_0839</name>
</gene>
<protein>
    <submittedName>
        <fullName evidence="2">Uncharacterized protein</fullName>
    </submittedName>
</protein>
<name>K6XR84_9ALTE</name>